<dbReference type="SUPFAM" id="SSF51569">
    <property type="entry name" value="Aldolase"/>
    <property type="match status" value="1"/>
</dbReference>
<dbReference type="KEGG" id="bvv:BHK69_28605"/>
<name>A0A1D7U920_9HYPH</name>
<dbReference type="Proteomes" id="UP000094969">
    <property type="component" value="Chromosome"/>
</dbReference>
<dbReference type="OrthoDB" id="199953at2"/>
<evidence type="ECO:0000313" key="3">
    <source>
        <dbReference type="EMBL" id="AOO83880.1"/>
    </source>
</evidence>
<accession>A0A1D7U920</accession>
<dbReference type="PIRSF" id="PIRSF001365">
    <property type="entry name" value="DHDPS"/>
    <property type="match status" value="1"/>
</dbReference>
<evidence type="ECO:0008006" key="5">
    <source>
        <dbReference type="Google" id="ProtNLM"/>
    </source>
</evidence>
<protein>
    <recommendedName>
        <fullName evidence="5">Dihydrodipicolinate synthase family protein</fullName>
    </recommendedName>
</protein>
<dbReference type="Pfam" id="PF00701">
    <property type="entry name" value="DHDPS"/>
    <property type="match status" value="1"/>
</dbReference>
<keyword evidence="1 2" id="KW-0456">Lyase</keyword>
<keyword evidence="4" id="KW-1185">Reference proteome</keyword>
<dbReference type="PANTHER" id="PTHR12128:SF72">
    <property type="entry name" value="DIHYDRODIPICOLINATE SYNTHASE"/>
    <property type="match status" value="1"/>
</dbReference>
<comment type="similarity">
    <text evidence="2">Belongs to the DapA family.</text>
</comment>
<proteinExistence type="inferred from homology"/>
<dbReference type="SMART" id="SM01130">
    <property type="entry name" value="DHDPS"/>
    <property type="match status" value="1"/>
</dbReference>
<dbReference type="Gene3D" id="3.20.20.70">
    <property type="entry name" value="Aldolase class I"/>
    <property type="match status" value="1"/>
</dbReference>
<dbReference type="EMBL" id="CP017147">
    <property type="protein sequence ID" value="AOO83880.1"/>
    <property type="molecule type" value="Genomic_DNA"/>
</dbReference>
<dbReference type="STRING" id="1526658.BHK69_28605"/>
<dbReference type="RefSeq" id="WP_069693074.1">
    <property type="nucleotide sequence ID" value="NZ_CP017147.1"/>
</dbReference>
<organism evidence="3 4">
    <name type="scientific">Bosea vaviloviae</name>
    <dbReference type="NCBI Taxonomy" id="1526658"/>
    <lineage>
        <taxon>Bacteria</taxon>
        <taxon>Pseudomonadati</taxon>
        <taxon>Pseudomonadota</taxon>
        <taxon>Alphaproteobacteria</taxon>
        <taxon>Hyphomicrobiales</taxon>
        <taxon>Boseaceae</taxon>
        <taxon>Bosea</taxon>
    </lineage>
</organism>
<sequence>MDLKGIGGIWPASLTPFDRAGTIDDAALHAHVAELAGTNGVRAVVVNGHAGETASLTRAERAHVIGAAKTATGGKAGVVAGIVADDTRGAVALARDAAQAGADALLLFPPALFAQGANARPEMASRFVAEVAQAAGLPIVLFQLSLTSGLGFSHEVLLRLCRENESIIAIKEGSDTPQAYEDNLAALRALDRQVTVLTTNNSWLMASLAYGGDGILSGIGSVASPILAEIFEAMARGDLDAARRANARLRPLCRAFYRAPHLDAHNRMKTALHLLGKLPNPDPRTPLLPIEAEERTAIAQALAGAGLMPGRAAAA</sequence>
<dbReference type="PANTHER" id="PTHR12128">
    <property type="entry name" value="DIHYDRODIPICOLINATE SYNTHASE"/>
    <property type="match status" value="1"/>
</dbReference>
<reference evidence="3 4" key="1">
    <citation type="journal article" date="2015" name="Antonie Van Leeuwenhoek">
        <title>Bosea vaviloviae sp. nov., a new species of slow-growing rhizobia isolated from nodules of the relict species Vavilovia formosa (Stev.) Fed.</title>
        <authorList>
            <person name="Safronova V.I."/>
            <person name="Kuznetsova I.G."/>
            <person name="Sazanova A.L."/>
            <person name="Kimeklis A.K."/>
            <person name="Belimov A.A."/>
            <person name="Andronov E.E."/>
            <person name="Pinaev A.G."/>
            <person name="Chizhevskaya E.P."/>
            <person name="Pukhaev A.R."/>
            <person name="Popov K.P."/>
            <person name="Willems A."/>
            <person name="Tikhonovich I.A."/>
        </authorList>
    </citation>
    <scope>NUCLEOTIDE SEQUENCE [LARGE SCALE GENOMIC DNA]</scope>
    <source>
        <strain evidence="3 4">Vaf18</strain>
    </source>
</reference>
<dbReference type="CDD" id="cd00408">
    <property type="entry name" value="DHDPS-like"/>
    <property type="match status" value="1"/>
</dbReference>
<evidence type="ECO:0000256" key="1">
    <source>
        <dbReference type="ARBA" id="ARBA00023239"/>
    </source>
</evidence>
<dbReference type="AlphaFoldDB" id="A0A1D7U920"/>
<gene>
    <name evidence="3" type="ORF">BHK69_28605</name>
</gene>
<dbReference type="PRINTS" id="PR00146">
    <property type="entry name" value="DHPICSNTHASE"/>
</dbReference>
<dbReference type="GO" id="GO:0008840">
    <property type="term" value="F:4-hydroxy-tetrahydrodipicolinate synthase activity"/>
    <property type="evidence" value="ECO:0007669"/>
    <property type="project" value="TreeGrafter"/>
</dbReference>
<dbReference type="InterPro" id="IPR013785">
    <property type="entry name" value="Aldolase_TIM"/>
</dbReference>
<dbReference type="InterPro" id="IPR002220">
    <property type="entry name" value="DapA-like"/>
</dbReference>
<evidence type="ECO:0000313" key="4">
    <source>
        <dbReference type="Proteomes" id="UP000094969"/>
    </source>
</evidence>
<evidence type="ECO:0000256" key="2">
    <source>
        <dbReference type="PIRNR" id="PIRNR001365"/>
    </source>
</evidence>